<keyword evidence="1" id="KW-0805">Transcription regulation</keyword>
<keyword evidence="2" id="KW-0238">DNA-binding</keyword>
<dbReference type="PRINTS" id="PR00032">
    <property type="entry name" value="HTHARAC"/>
</dbReference>
<evidence type="ECO:0000259" key="4">
    <source>
        <dbReference type="PROSITE" id="PS01124"/>
    </source>
</evidence>
<dbReference type="InterPro" id="IPR018060">
    <property type="entry name" value="HTH_AraC"/>
</dbReference>
<comment type="caution">
    <text evidence="5">The sequence shown here is derived from an EMBL/GenBank/DDBJ whole genome shotgun (WGS) entry which is preliminary data.</text>
</comment>
<evidence type="ECO:0000313" key="6">
    <source>
        <dbReference type="Proteomes" id="UP000293142"/>
    </source>
</evidence>
<dbReference type="InterPro" id="IPR037923">
    <property type="entry name" value="HTH-like"/>
</dbReference>
<reference evidence="5 6" key="1">
    <citation type="submission" date="2019-02" db="EMBL/GenBank/DDBJ databases">
        <title>Paenibacillus sp. nov., isolated from surface-sterilized tissue of Thalictrum simplex L.</title>
        <authorList>
            <person name="Tuo L."/>
        </authorList>
    </citation>
    <scope>NUCLEOTIDE SEQUENCE [LARGE SCALE GENOMIC DNA]</scope>
    <source>
        <strain evidence="5 6">N2SHLJ1</strain>
    </source>
</reference>
<gene>
    <name evidence="5" type="ORF">EYB31_21400</name>
</gene>
<evidence type="ECO:0000256" key="3">
    <source>
        <dbReference type="ARBA" id="ARBA00023163"/>
    </source>
</evidence>
<dbReference type="Gene3D" id="1.10.10.60">
    <property type="entry name" value="Homeodomain-like"/>
    <property type="match status" value="2"/>
</dbReference>
<dbReference type="GO" id="GO:0003700">
    <property type="term" value="F:DNA-binding transcription factor activity"/>
    <property type="evidence" value="ECO:0007669"/>
    <property type="project" value="InterPro"/>
</dbReference>
<dbReference type="EMBL" id="SIRE01000015">
    <property type="protein sequence ID" value="TBL76103.1"/>
    <property type="molecule type" value="Genomic_DNA"/>
</dbReference>
<dbReference type="InterPro" id="IPR018062">
    <property type="entry name" value="HTH_AraC-typ_CS"/>
</dbReference>
<keyword evidence="3" id="KW-0804">Transcription</keyword>
<feature type="domain" description="HTH araC/xylS-type" evidence="4">
    <location>
        <begin position="214"/>
        <end position="311"/>
    </location>
</feature>
<protein>
    <submittedName>
        <fullName evidence="5">AraC family transcriptional regulator</fullName>
    </submittedName>
</protein>
<organism evidence="5 6">
    <name type="scientific">Paenibacillus thalictri</name>
    <dbReference type="NCBI Taxonomy" id="2527873"/>
    <lineage>
        <taxon>Bacteria</taxon>
        <taxon>Bacillati</taxon>
        <taxon>Bacillota</taxon>
        <taxon>Bacilli</taxon>
        <taxon>Bacillales</taxon>
        <taxon>Paenibacillaceae</taxon>
        <taxon>Paenibacillus</taxon>
    </lineage>
</organism>
<dbReference type="PROSITE" id="PS00041">
    <property type="entry name" value="HTH_ARAC_FAMILY_1"/>
    <property type="match status" value="1"/>
</dbReference>
<keyword evidence="6" id="KW-1185">Reference proteome</keyword>
<dbReference type="InterPro" id="IPR020449">
    <property type="entry name" value="Tscrpt_reg_AraC-type_HTH"/>
</dbReference>
<dbReference type="InterPro" id="IPR009057">
    <property type="entry name" value="Homeodomain-like_sf"/>
</dbReference>
<dbReference type="Pfam" id="PF12833">
    <property type="entry name" value="HTH_18"/>
    <property type="match status" value="1"/>
</dbReference>
<dbReference type="PANTHER" id="PTHR43280">
    <property type="entry name" value="ARAC-FAMILY TRANSCRIPTIONAL REGULATOR"/>
    <property type="match status" value="1"/>
</dbReference>
<dbReference type="AlphaFoldDB" id="A0A4Q9DNP6"/>
<evidence type="ECO:0000313" key="5">
    <source>
        <dbReference type="EMBL" id="TBL76103.1"/>
    </source>
</evidence>
<sequence length="315" mass="36215">MSKAFIYLSKTTIMSKVAVLLKALAENWNDHLVHPYIRLCYKYRPPVPAFFQGPRRLLDYLIQFIEKGRYILTVEGVEYELNEGEIAVIQPGVLFTTHTFGECIVPNTHLDFFYNTSRAHSFVTSPGQTDLSPHAHLMQPRLNDFPDIHIPVKFVPENPDLFRSTLLQMIEHHKSVDLRDTIKLQQLAMDLLLQLLGTGKKALSENDAEQQLIQKMKAYLASNLSSPVSVKNMAKHAGYSESYFNMMFTKMLGMTPHAYLLNLRLERAKELLAYPTKFENIAEYCGFADAAHFSKAFKKKYGCSPREYRSRLQEQ</sequence>
<dbReference type="GO" id="GO:0043565">
    <property type="term" value="F:sequence-specific DNA binding"/>
    <property type="evidence" value="ECO:0007669"/>
    <property type="project" value="InterPro"/>
</dbReference>
<accession>A0A4Q9DNP6</accession>
<evidence type="ECO:0000256" key="1">
    <source>
        <dbReference type="ARBA" id="ARBA00023015"/>
    </source>
</evidence>
<dbReference type="PANTHER" id="PTHR43280:SF2">
    <property type="entry name" value="HTH-TYPE TRANSCRIPTIONAL REGULATOR EXSA"/>
    <property type="match status" value="1"/>
</dbReference>
<proteinExistence type="predicted"/>
<dbReference type="PROSITE" id="PS01124">
    <property type="entry name" value="HTH_ARAC_FAMILY_2"/>
    <property type="match status" value="1"/>
</dbReference>
<dbReference type="SUPFAM" id="SSF51215">
    <property type="entry name" value="Regulatory protein AraC"/>
    <property type="match status" value="1"/>
</dbReference>
<dbReference type="SUPFAM" id="SSF46689">
    <property type="entry name" value="Homeodomain-like"/>
    <property type="match status" value="2"/>
</dbReference>
<dbReference type="OrthoDB" id="4480133at2"/>
<dbReference type="Proteomes" id="UP000293142">
    <property type="component" value="Unassembled WGS sequence"/>
</dbReference>
<evidence type="ECO:0000256" key="2">
    <source>
        <dbReference type="ARBA" id="ARBA00023125"/>
    </source>
</evidence>
<name>A0A4Q9DNP6_9BACL</name>
<dbReference type="SMART" id="SM00342">
    <property type="entry name" value="HTH_ARAC"/>
    <property type="match status" value="1"/>
</dbReference>